<evidence type="ECO:0000313" key="3">
    <source>
        <dbReference type="EMBL" id="MBO0938760.1"/>
    </source>
</evidence>
<evidence type="ECO:0000313" key="4">
    <source>
        <dbReference type="Proteomes" id="UP000664034"/>
    </source>
</evidence>
<feature type="site" description="Cleavage; by autolysis" evidence="2">
    <location>
        <begin position="214"/>
        <end position="215"/>
    </location>
</feature>
<dbReference type="PANTHER" id="PTHR10188">
    <property type="entry name" value="L-ASPARAGINASE"/>
    <property type="match status" value="1"/>
</dbReference>
<dbReference type="Gene3D" id="3.60.20.30">
    <property type="entry name" value="(Glycosyl)asparaginase"/>
    <property type="match status" value="1"/>
</dbReference>
<dbReference type="InterPro" id="IPR000246">
    <property type="entry name" value="Peptidase_T2"/>
</dbReference>
<name>A0A939GL13_9BACT</name>
<keyword evidence="4" id="KW-1185">Reference proteome</keyword>
<protein>
    <submittedName>
        <fullName evidence="3">N(4)-(Beta-N-acetylglucosaminyl)-L-asparaginase</fullName>
    </submittedName>
</protein>
<dbReference type="AlphaFoldDB" id="A0A939GL13"/>
<dbReference type="GO" id="GO:0016811">
    <property type="term" value="F:hydrolase activity, acting on carbon-nitrogen (but not peptide) bonds, in linear amides"/>
    <property type="evidence" value="ECO:0007669"/>
    <property type="project" value="UniProtKB-ARBA"/>
</dbReference>
<dbReference type="PANTHER" id="PTHR10188:SF6">
    <property type="entry name" value="N(4)-(BETA-N-ACETYLGLUCOSAMINYL)-L-ASPARAGINASE"/>
    <property type="match status" value="1"/>
</dbReference>
<dbReference type="EMBL" id="JAFMYV010000010">
    <property type="protein sequence ID" value="MBO0938760.1"/>
    <property type="molecule type" value="Genomic_DNA"/>
</dbReference>
<organism evidence="3 4">
    <name type="scientific">Fibrella rubiginis</name>
    <dbReference type="NCBI Taxonomy" id="2817060"/>
    <lineage>
        <taxon>Bacteria</taxon>
        <taxon>Pseudomonadati</taxon>
        <taxon>Bacteroidota</taxon>
        <taxon>Cytophagia</taxon>
        <taxon>Cytophagales</taxon>
        <taxon>Spirosomataceae</taxon>
        <taxon>Fibrella</taxon>
    </lineage>
</organism>
<dbReference type="InterPro" id="IPR029055">
    <property type="entry name" value="Ntn_hydrolases_N"/>
</dbReference>
<dbReference type="GO" id="GO:0005737">
    <property type="term" value="C:cytoplasm"/>
    <property type="evidence" value="ECO:0007669"/>
    <property type="project" value="TreeGrafter"/>
</dbReference>
<dbReference type="CDD" id="cd04513">
    <property type="entry name" value="Glycosylasparaginase"/>
    <property type="match status" value="1"/>
</dbReference>
<evidence type="ECO:0000256" key="2">
    <source>
        <dbReference type="PIRSR" id="PIRSR600246-3"/>
    </source>
</evidence>
<sequence length="356" mass="38125">MLNRRYFLRFTALLPTLSTADLWAKPKAIRALPKPIVLSTWDSGVTANKGAWSVLTKGGRAIDAMEQAGIAIENEQSCCVGLGGNPDRDGHVTLDACIMDDKFNCGSVAFLERIKHPVSVARKVMDSTPHVMLVGEGAQQFALANGFALEPDVLSAEAQKTYQTWLKKSEYKPIINIENGAGSGKATGTRKKGGGPYVDEFAPNYFDDGTPNHDTMGTVAMDAAGNLSGMCTTSGMAFKMRGRVGDSPLIGPGLYVDNEVGAVTGSGQGEEVIRMCGAHTIIELMRQGLSPKAACKQAIERIVKRDPMRAKDFQVGFIAISKSGEIGAYAVQKGFSYTLTTPDVTHVVYPAESYFA</sequence>
<dbReference type="SUPFAM" id="SSF56235">
    <property type="entry name" value="N-terminal nucleophile aminohydrolases (Ntn hydrolases)"/>
    <property type="match status" value="1"/>
</dbReference>
<dbReference type="Proteomes" id="UP000664034">
    <property type="component" value="Unassembled WGS sequence"/>
</dbReference>
<reference evidence="3" key="1">
    <citation type="submission" date="2021-03" db="EMBL/GenBank/DDBJ databases">
        <title>Fibrella sp. HMF5335 genome sequencing and assembly.</title>
        <authorList>
            <person name="Kang H."/>
            <person name="Kim H."/>
            <person name="Bae S."/>
            <person name="Joh K."/>
        </authorList>
    </citation>
    <scope>NUCLEOTIDE SEQUENCE</scope>
    <source>
        <strain evidence="3">HMF5335</strain>
    </source>
</reference>
<dbReference type="Pfam" id="PF01112">
    <property type="entry name" value="Asparaginase_2"/>
    <property type="match status" value="1"/>
</dbReference>
<accession>A0A939GL13</accession>
<proteinExistence type="predicted"/>
<feature type="active site" description="Nucleophile" evidence="1">
    <location>
        <position position="215"/>
    </location>
</feature>
<gene>
    <name evidence="3" type="ORF">J2I47_19570</name>
</gene>
<evidence type="ECO:0000256" key="1">
    <source>
        <dbReference type="PIRSR" id="PIRSR600246-1"/>
    </source>
</evidence>
<dbReference type="FunFam" id="3.60.20.30:FF:000005">
    <property type="entry name" value="N(4)-(Beta-N-acetylglucosaminyl)-L-asparaginase"/>
    <property type="match status" value="1"/>
</dbReference>
<dbReference type="RefSeq" id="WP_207366285.1">
    <property type="nucleotide sequence ID" value="NZ_JAFMYV010000010.1"/>
</dbReference>
<comment type="caution">
    <text evidence="3">The sequence shown here is derived from an EMBL/GenBank/DDBJ whole genome shotgun (WGS) entry which is preliminary data.</text>
</comment>